<dbReference type="GO" id="GO:0042742">
    <property type="term" value="P:defense response to bacterium"/>
    <property type="evidence" value="ECO:0007669"/>
    <property type="project" value="UniProtKB-ARBA"/>
</dbReference>
<dbReference type="SUPFAM" id="SSF52540">
    <property type="entry name" value="P-loop containing nucleoside triphosphate hydrolases"/>
    <property type="match status" value="1"/>
</dbReference>
<evidence type="ECO:0008006" key="8">
    <source>
        <dbReference type="Google" id="ProtNLM"/>
    </source>
</evidence>
<accession>A0A8J5ER82</accession>
<dbReference type="Gene3D" id="3.80.10.10">
    <property type="entry name" value="Ribonuclease Inhibitor"/>
    <property type="match status" value="2"/>
</dbReference>
<feature type="domain" description="Disease resistance protein winged helix" evidence="4">
    <location>
        <begin position="285"/>
        <end position="362"/>
    </location>
</feature>
<protein>
    <recommendedName>
        <fullName evidence="8">NB-ARC domain-containing protein</fullName>
    </recommendedName>
</protein>
<dbReference type="InterPro" id="IPR036388">
    <property type="entry name" value="WH-like_DNA-bd_sf"/>
</dbReference>
<dbReference type="InterPro" id="IPR058922">
    <property type="entry name" value="WHD_DRP"/>
</dbReference>
<dbReference type="EMBL" id="JACMSC010000179">
    <property type="protein sequence ID" value="KAG6466351.1"/>
    <property type="molecule type" value="Genomic_DNA"/>
</dbReference>
<dbReference type="AlphaFoldDB" id="A0A8J5ER82"/>
<evidence type="ECO:0000259" key="5">
    <source>
        <dbReference type="Pfam" id="PF25019"/>
    </source>
</evidence>
<dbReference type="GO" id="GO:0002758">
    <property type="term" value="P:innate immune response-activating signaling pathway"/>
    <property type="evidence" value="ECO:0007669"/>
    <property type="project" value="UniProtKB-ARBA"/>
</dbReference>
<dbReference type="PRINTS" id="PR00364">
    <property type="entry name" value="DISEASERSIST"/>
</dbReference>
<feature type="domain" description="R13L1/DRL21-like LRR repeat region" evidence="5">
    <location>
        <begin position="554"/>
        <end position="681"/>
    </location>
</feature>
<proteinExistence type="predicted"/>
<reference evidence="6 7" key="1">
    <citation type="submission" date="2020-08" db="EMBL/GenBank/DDBJ databases">
        <title>Plant Genome Project.</title>
        <authorList>
            <person name="Zhang R.-G."/>
        </authorList>
    </citation>
    <scope>NUCLEOTIDE SEQUENCE [LARGE SCALE GENOMIC DNA]</scope>
    <source>
        <tissue evidence="6">Rhizome</tissue>
    </source>
</reference>
<dbReference type="InterPro" id="IPR044974">
    <property type="entry name" value="Disease_R_plants"/>
</dbReference>
<evidence type="ECO:0000313" key="7">
    <source>
        <dbReference type="Proteomes" id="UP000734854"/>
    </source>
</evidence>
<dbReference type="InterPro" id="IPR002182">
    <property type="entry name" value="NB-ARC"/>
</dbReference>
<dbReference type="Pfam" id="PF00931">
    <property type="entry name" value="NB-ARC"/>
    <property type="match status" value="1"/>
</dbReference>
<dbReference type="Gene3D" id="1.10.8.430">
    <property type="entry name" value="Helical domain of apoptotic protease-activating factors"/>
    <property type="match status" value="1"/>
</dbReference>
<dbReference type="Pfam" id="PF23559">
    <property type="entry name" value="WHD_DRP"/>
    <property type="match status" value="1"/>
</dbReference>
<evidence type="ECO:0000313" key="6">
    <source>
        <dbReference type="EMBL" id="KAG6466351.1"/>
    </source>
</evidence>
<comment type="caution">
    <text evidence="6">The sequence shown here is derived from an EMBL/GenBank/DDBJ whole genome shotgun (WGS) entry which is preliminary data.</text>
</comment>
<sequence>MDMATETQVFGRCSEINQLIDMLLDTSTSDTDDNISVVSIAGRRGVGKTTVAQSVYCNRKVEKHFDLKAWICFKSKPFQLRISMIDMTRSAPMEISDYDNDLLDLLDLDRIEEILCEVLKGNKYLIVLDSVWDERNWKEMRSYWLVLYAIFDQLGKEGSKILVTTCSHDVANYLNARGAIVLKCLKDQVFWKLFRSCAFGDDANLSENLECIGQEISNKLVGLPLAAKVVGGLLHSRMEEHYWRDVLDNMSWQQDQETDGILTSLRLSYEFLPQHLKPCFLYCSLFPEEHRFEKDALVHYWMALDYIGSCAEGGEGEKRTPEDVGRDYFTELQHRSFFQKRKMLETSKTEFYVTHSLLHDVAKFVAGDVIYRYEYGNFIRPRIPNEVCHLYLGSTDWVNVLRRQISEVKKLQSLVVHPPPYTDSTVVDLKAIFTALSNVRILIFLDQDVATHVLTECVDSMLQLRYLEVAGGAECYKPWGGNHLCHLQVLKVTKIKYRLDDISFGSCLTQVFAKLNNLRHLYMDFYSAVSGIGLLTSLQELSRVFKVGEHEGKISQLKHLNQLRGSLLIKGLENVRDEREAKEAMLENKEYLEKLDLCWSPADKVNAASIERNENVLRGLQPHSNLKELKIISYWGPMAPSWISETKLSNIERIELFGCRIMQVFPPLGELPLLRVLRLVNLDFLEYIGNEVYGKADDQAFPMLEELVLLRLLQLKEWSEPKGGGKITMMPRLRILEIQQCRELKLPIPFALDSPLGEFKVGLYSPKLKGISLLTTYIPVNCKLSGLKILSIGPTSKVERFSGDENEWFERLTSLEELRFTDCEDLKSLPATLRSLPSLKRLHIDKCRQIHFLLEELPAALEELNMIDNCLQQATSAGAKPAE</sequence>
<dbReference type="InterPro" id="IPR042197">
    <property type="entry name" value="Apaf_helical"/>
</dbReference>
<dbReference type="GO" id="GO:0009626">
    <property type="term" value="P:plant-type hypersensitive response"/>
    <property type="evidence" value="ECO:0007669"/>
    <property type="project" value="UniProtKB-ARBA"/>
</dbReference>
<dbReference type="Gene3D" id="1.10.10.10">
    <property type="entry name" value="Winged helix-like DNA-binding domain superfamily/Winged helix DNA-binding domain"/>
    <property type="match status" value="1"/>
</dbReference>
<organism evidence="6 7">
    <name type="scientific">Zingiber officinale</name>
    <name type="common">Ginger</name>
    <name type="synonym">Amomum zingiber</name>
    <dbReference type="NCBI Taxonomy" id="94328"/>
    <lineage>
        <taxon>Eukaryota</taxon>
        <taxon>Viridiplantae</taxon>
        <taxon>Streptophyta</taxon>
        <taxon>Embryophyta</taxon>
        <taxon>Tracheophyta</taxon>
        <taxon>Spermatophyta</taxon>
        <taxon>Magnoliopsida</taxon>
        <taxon>Liliopsida</taxon>
        <taxon>Zingiberales</taxon>
        <taxon>Zingiberaceae</taxon>
        <taxon>Zingiber</taxon>
    </lineage>
</organism>
<dbReference type="Proteomes" id="UP000734854">
    <property type="component" value="Unassembled WGS sequence"/>
</dbReference>
<keyword evidence="2" id="KW-0611">Plant defense</keyword>
<dbReference type="PANTHER" id="PTHR23155">
    <property type="entry name" value="DISEASE RESISTANCE PROTEIN RP"/>
    <property type="match status" value="1"/>
</dbReference>
<dbReference type="PANTHER" id="PTHR23155:SF1205">
    <property type="entry name" value="DISEASE RESISTANCE PROTEIN RPM1"/>
    <property type="match status" value="1"/>
</dbReference>
<gene>
    <name evidence="6" type="ORF">ZIOFF_075842</name>
</gene>
<feature type="domain" description="NB-ARC" evidence="3">
    <location>
        <begin position="32"/>
        <end position="200"/>
    </location>
</feature>
<name>A0A8J5ER82_ZINOF</name>
<evidence type="ECO:0000259" key="3">
    <source>
        <dbReference type="Pfam" id="PF00931"/>
    </source>
</evidence>
<dbReference type="Pfam" id="PF25019">
    <property type="entry name" value="LRR_R13L1-DRL21"/>
    <property type="match status" value="1"/>
</dbReference>
<keyword evidence="1" id="KW-0677">Repeat</keyword>
<dbReference type="InterPro" id="IPR027417">
    <property type="entry name" value="P-loop_NTPase"/>
</dbReference>
<dbReference type="GO" id="GO:0043531">
    <property type="term" value="F:ADP binding"/>
    <property type="evidence" value="ECO:0007669"/>
    <property type="project" value="InterPro"/>
</dbReference>
<evidence type="ECO:0000256" key="1">
    <source>
        <dbReference type="ARBA" id="ARBA00022737"/>
    </source>
</evidence>
<dbReference type="Gene3D" id="3.40.50.300">
    <property type="entry name" value="P-loop containing nucleotide triphosphate hydrolases"/>
    <property type="match status" value="1"/>
</dbReference>
<keyword evidence="7" id="KW-1185">Reference proteome</keyword>
<dbReference type="SUPFAM" id="SSF52058">
    <property type="entry name" value="L domain-like"/>
    <property type="match status" value="1"/>
</dbReference>
<dbReference type="InterPro" id="IPR056789">
    <property type="entry name" value="LRR_R13L1-DRL21"/>
</dbReference>
<evidence type="ECO:0000259" key="4">
    <source>
        <dbReference type="Pfam" id="PF23559"/>
    </source>
</evidence>
<dbReference type="InterPro" id="IPR032675">
    <property type="entry name" value="LRR_dom_sf"/>
</dbReference>
<evidence type="ECO:0000256" key="2">
    <source>
        <dbReference type="ARBA" id="ARBA00022821"/>
    </source>
</evidence>
<dbReference type="FunFam" id="1.10.10.10:FF:000322">
    <property type="entry name" value="Probable disease resistance protein At1g63360"/>
    <property type="match status" value="1"/>
</dbReference>